<accession>D1P6M4</accession>
<keyword evidence="3" id="KW-1185">Reference proteome</keyword>
<sequence length="47" mass="5723">MLRKVKNQLNISFFDRKIHFFAIKIPSLEFQMLSFFKYVISISFDFS</sequence>
<organism evidence="2 3">
    <name type="scientific">Providencia rustigianii DSM 4541</name>
    <dbReference type="NCBI Taxonomy" id="500637"/>
    <lineage>
        <taxon>Bacteria</taxon>
        <taxon>Pseudomonadati</taxon>
        <taxon>Pseudomonadota</taxon>
        <taxon>Gammaproteobacteria</taxon>
        <taxon>Enterobacterales</taxon>
        <taxon>Morganellaceae</taxon>
        <taxon>Providencia</taxon>
    </lineage>
</organism>
<dbReference type="Proteomes" id="UP000005512">
    <property type="component" value="Unassembled WGS sequence"/>
</dbReference>
<dbReference type="HOGENOM" id="CLU_3172060_0_0_6"/>
<proteinExistence type="predicted"/>
<keyword evidence="1" id="KW-0472">Membrane</keyword>
<comment type="caution">
    <text evidence="2">The sequence shown here is derived from an EMBL/GenBank/DDBJ whole genome shotgun (WGS) entry which is preliminary data.</text>
</comment>
<keyword evidence="1" id="KW-1133">Transmembrane helix</keyword>
<reference evidence="2" key="1">
    <citation type="submission" date="2009-12" db="EMBL/GenBank/DDBJ databases">
        <authorList>
            <person name="Weinstock G."/>
            <person name="Sodergren E."/>
            <person name="Clifton S."/>
            <person name="Fulton L."/>
            <person name="Fulton B."/>
            <person name="Courtney L."/>
            <person name="Fronick C."/>
            <person name="Harrison M."/>
            <person name="Strong C."/>
            <person name="Farmer C."/>
            <person name="Delahaunty K."/>
            <person name="Markovic C."/>
            <person name="Hall O."/>
            <person name="Minx P."/>
            <person name="Tomlinson C."/>
            <person name="Mitreva M."/>
            <person name="Nelson J."/>
            <person name="Hou S."/>
            <person name="Wollam A."/>
            <person name="Pepin K.H."/>
            <person name="Johnson M."/>
            <person name="Bhonagiri V."/>
            <person name="Nash W.E."/>
            <person name="Warren W."/>
            <person name="Chinwalla A."/>
            <person name="Mardis E.R."/>
            <person name="Wilson R.K."/>
        </authorList>
    </citation>
    <scope>NUCLEOTIDE SEQUENCE [LARGE SCALE GENOMIC DNA]</scope>
    <source>
        <strain evidence="2">DSM 4541</strain>
    </source>
</reference>
<dbReference type="STRING" id="500637.PROVRUST_07826"/>
<dbReference type="EMBL" id="ABXV02000043">
    <property type="protein sequence ID" value="EFB70946.1"/>
    <property type="molecule type" value="Genomic_DNA"/>
</dbReference>
<keyword evidence="1" id="KW-0812">Transmembrane</keyword>
<evidence type="ECO:0000313" key="3">
    <source>
        <dbReference type="Proteomes" id="UP000005512"/>
    </source>
</evidence>
<dbReference type="AlphaFoldDB" id="D1P6M4"/>
<gene>
    <name evidence="2" type="ORF">PROVRUST_07826</name>
</gene>
<feature type="transmembrane region" description="Helical" evidence="1">
    <location>
        <begin position="21"/>
        <end position="40"/>
    </location>
</feature>
<evidence type="ECO:0000313" key="2">
    <source>
        <dbReference type="EMBL" id="EFB70946.1"/>
    </source>
</evidence>
<protein>
    <submittedName>
        <fullName evidence="2">Uncharacterized protein</fullName>
    </submittedName>
</protein>
<name>D1P6M4_9GAMM</name>
<evidence type="ECO:0000256" key="1">
    <source>
        <dbReference type="SAM" id="Phobius"/>
    </source>
</evidence>